<accession>L9YH37</accession>
<sequence>MTMPLQKPWRDLDREAVASAPDRPGVYELGDADGAVRSIGHGVLRDELKTALAYGDGDRVRWVEAHTLARAAELADEHRERR</sequence>
<evidence type="ECO:0000313" key="4">
    <source>
        <dbReference type="Proteomes" id="UP000011613"/>
    </source>
</evidence>
<dbReference type="AlphaFoldDB" id="L9YH37"/>
<comment type="caution">
    <text evidence="3">The sequence shown here is derived from an EMBL/GenBank/DDBJ whole genome shotgun (WGS) entry which is preliminary data.</text>
</comment>
<dbReference type="InterPro" id="IPR055930">
    <property type="entry name" value="DUF7508"/>
</dbReference>
<feature type="region of interest" description="Disordered" evidence="1">
    <location>
        <begin position="1"/>
        <end position="24"/>
    </location>
</feature>
<dbReference type="Proteomes" id="UP000011613">
    <property type="component" value="Unassembled WGS sequence"/>
</dbReference>
<proteinExistence type="predicted"/>
<gene>
    <name evidence="3" type="ORF">C490_01575</name>
</gene>
<evidence type="ECO:0000256" key="1">
    <source>
        <dbReference type="SAM" id="MobiDB-lite"/>
    </source>
</evidence>
<organism evidence="3 4">
    <name type="scientific">Natronobacterium gregoryi (strain ATCC 43098 / DSM 3393 / CCM 3738 / CIP 104747 / IAM 13177 / JCM 8860 / NBRC 102187 / NCIMB 2189 / SP2)</name>
    <dbReference type="NCBI Taxonomy" id="797304"/>
    <lineage>
        <taxon>Archaea</taxon>
        <taxon>Methanobacteriati</taxon>
        <taxon>Methanobacteriota</taxon>
        <taxon>Stenosarchaea group</taxon>
        <taxon>Halobacteria</taxon>
        <taxon>Halobacteriales</taxon>
        <taxon>Natrialbaceae</taxon>
        <taxon>Natronobacterium</taxon>
    </lineage>
</organism>
<dbReference type="Pfam" id="PF24348">
    <property type="entry name" value="DUF7508"/>
    <property type="match status" value="1"/>
</dbReference>
<dbReference type="EMBL" id="AOIC01000014">
    <property type="protein sequence ID" value="ELY73414.1"/>
    <property type="molecule type" value="Genomic_DNA"/>
</dbReference>
<evidence type="ECO:0000259" key="2">
    <source>
        <dbReference type="Pfam" id="PF24348"/>
    </source>
</evidence>
<reference evidence="3 4" key="1">
    <citation type="journal article" date="2014" name="PLoS Genet.">
        <title>Phylogenetically driven sequencing of extremely halophilic archaea reveals strategies for static and dynamic osmo-response.</title>
        <authorList>
            <person name="Becker E.A."/>
            <person name="Seitzer P.M."/>
            <person name="Tritt A."/>
            <person name="Larsen D."/>
            <person name="Krusor M."/>
            <person name="Yao A.I."/>
            <person name="Wu D."/>
            <person name="Madern D."/>
            <person name="Eisen J.A."/>
            <person name="Darling A.E."/>
            <person name="Facciotti M.T."/>
        </authorList>
    </citation>
    <scope>NUCLEOTIDE SEQUENCE [LARGE SCALE GENOMIC DNA]</scope>
    <source>
        <strain evidence="3 4">SP2</strain>
    </source>
</reference>
<protein>
    <recommendedName>
        <fullName evidence="2">DUF7508 domain-containing protein</fullName>
    </recommendedName>
</protein>
<feature type="domain" description="DUF7508" evidence="2">
    <location>
        <begin position="3"/>
        <end position="81"/>
    </location>
</feature>
<name>L9YH37_NATGS</name>
<dbReference type="PATRIC" id="fig|797304.7.peg.317"/>
<evidence type="ECO:0000313" key="3">
    <source>
        <dbReference type="EMBL" id="ELY73414.1"/>
    </source>
</evidence>